<dbReference type="Pfam" id="PF21787">
    <property type="entry name" value="TNP-like_RNaseH_N"/>
    <property type="match status" value="1"/>
</dbReference>
<protein>
    <submittedName>
        <fullName evidence="3">Transposable element P transposase</fullName>
    </submittedName>
</protein>
<dbReference type="EMBL" id="JAHWGI010001242">
    <property type="protein sequence ID" value="KAK3925947.1"/>
    <property type="molecule type" value="Genomic_DNA"/>
</dbReference>
<feature type="domain" description="Transposable element P transposase-like RNase H" evidence="1">
    <location>
        <begin position="100"/>
        <end position="249"/>
    </location>
</feature>
<feature type="domain" description="Transposable element P transposase-like GTP-binding insertion" evidence="2">
    <location>
        <begin position="282"/>
        <end position="393"/>
    </location>
</feature>
<dbReference type="Pfam" id="PF21788">
    <property type="entry name" value="TNP-like_GBD"/>
    <property type="match status" value="1"/>
</dbReference>
<dbReference type="Proteomes" id="UP001219518">
    <property type="component" value="Unassembled WGS sequence"/>
</dbReference>
<reference evidence="3" key="2">
    <citation type="journal article" date="2023" name="BMC Genomics">
        <title>Pest status, molecular evolution, and epigenetic factors derived from the genome assembly of Frankliniella fusca, a thysanopteran phytovirus vector.</title>
        <authorList>
            <person name="Catto M.A."/>
            <person name="Labadie P.E."/>
            <person name="Jacobson A.L."/>
            <person name="Kennedy G.G."/>
            <person name="Srinivasan R."/>
            <person name="Hunt B.G."/>
        </authorList>
    </citation>
    <scope>NUCLEOTIDE SEQUENCE</scope>
    <source>
        <strain evidence="3">PL_HMW_Pooled</strain>
    </source>
</reference>
<gene>
    <name evidence="3" type="ORF">KUF71_014196</name>
</gene>
<keyword evidence="4" id="KW-1185">Reference proteome</keyword>
<dbReference type="AlphaFoldDB" id="A0AAE1HR80"/>
<dbReference type="InterPro" id="IPR048366">
    <property type="entry name" value="TNP-like_GBD"/>
</dbReference>
<accession>A0AAE1HR80</accession>
<reference evidence="3" key="1">
    <citation type="submission" date="2021-07" db="EMBL/GenBank/DDBJ databases">
        <authorList>
            <person name="Catto M.A."/>
            <person name="Jacobson A."/>
            <person name="Kennedy G."/>
            <person name="Labadie P."/>
            <person name="Hunt B.G."/>
            <person name="Srinivasan R."/>
        </authorList>
    </citation>
    <scope>NUCLEOTIDE SEQUENCE</scope>
    <source>
        <strain evidence="3">PL_HMW_Pooled</strain>
        <tissue evidence="3">Head</tissue>
    </source>
</reference>
<comment type="caution">
    <text evidence="3">The sequence shown here is derived from an EMBL/GenBank/DDBJ whole genome shotgun (WGS) entry which is preliminary data.</text>
</comment>
<evidence type="ECO:0000313" key="3">
    <source>
        <dbReference type="EMBL" id="KAK3925947.1"/>
    </source>
</evidence>
<name>A0AAE1HR80_9NEOP</name>
<evidence type="ECO:0000259" key="1">
    <source>
        <dbReference type="Pfam" id="PF21787"/>
    </source>
</evidence>
<proteinExistence type="predicted"/>
<evidence type="ECO:0000259" key="2">
    <source>
        <dbReference type="Pfam" id="PF21788"/>
    </source>
</evidence>
<dbReference type="InterPro" id="IPR048365">
    <property type="entry name" value="TNP-like_RNaseH_N"/>
</dbReference>
<evidence type="ECO:0000313" key="4">
    <source>
        <dbReference type="Proteomes" id="UP001219518"/>
    </source>
</evidence>
<sequence>MADLIAKEGVFISDDLSSDLSSLLGNANLSGAQSLFLQQQIKAANCKKKCGMRWHPALIRLGLKIHLKSPAAYRALQESGFDKLPTSRTLFDYSHASKIEYGVDSSVVKKFSKRVEEEKKEKKHPQFHVLIADEIHISKNLVIQKSTGELIGFKDLDSVDKEIAQLDLFLEDDDKQYEPEIASKILSFMVKGCSSKLKDVVASFPVCSPSPKQLYAWTWEVIGALEKSGIKVIVFTCDGASTNRAFIKLHQPVTTDFPGLIFDTVNKYAPERILYFMSDVPHLLKTTRNGLYNSRLKGKGARCLQKNKEPMVWDTIINLYLMNKDRNIRKSFKLSPQNVFPDSFSKMKVALAAQVLSRTVANDIAGQGWPKTSEIVEFIRKTTDWFDLLNGAFSTQGQKKNNPRLNAYTLRDLQDFENNVEGNRFQELLDYLKYHNEWQEEVRKLKEIQSTSLMSELGVQPLEAIDDGSFHALAESMVEDCEKEDFSKHLLPKQTILGINMSTQSFIKAVTFLLSNGAPFVNARTFCQDILEQNFGKQRMAGGGSSNPNVAQYFQRQRGISIVGQLGSSKKRGFNTEVLDEEADLNDKPLPKRQFKRDLM</sequence>
<organism evidence="3 4">
    <name type="scientific">Frankliniella fusca</name>
    <dbReference type="NCBI Taxonomy" id="407009"/>
    <lineage>
        <taxon>Eukaryota</taxon>
        <taxon>Metazoa</taxon>
        <taxon>Ecdysozoa</taxon>
        <taxon>Arthropoda</taxon>
        <taxon>Hexapoda</taxon>
        <taxon>Insecta</taxon>
        <taxon>Pterygota</taxon>
        <taxon>Neoptera</taxon>
        <taxon>Paraneoptera</taxon>
        <taxon>Thysanoptera</taxon>
        <taxon>Terebrantia</taxon>
        <taxon>Thripoidea</taxon>
        <taxon>Thripidae</taxon>
        <taxon>Frankliniella</taxon>
    </lineage>
</organism>